<dbReference type="HOGENOM" id="CLU_2196723_0_0_1"/>
<dbReference type="AlphaFoldDB" id="E9DIL3"/>
<proteinExistence type="predicted"/>
<gene>
    <name evidence="1" type="ORF">CPSG_09662</name>
</gene>
<reference evidence="2" key="2">
    <citation type="submission" date="2010-03" db="EMBL/GenBank/DDBJ databases">
        <title>The genome sequence of Coccidioides posadasii strain Silveira.</title>
        <authorList>
            <consortium name="The Broad Institute Genome Sequencing Center for Infectious Disease"/>
            <person name="Neafsey D."/>
            <person name="Orbach M."/>
            <person name="Henn M.R."/>
            <person name="Cole G.T."/>
            <person name="Galgiani J."/>
            <person name="Gardner M.J."/>
            <person name="Kirkland T.N."/>
            <person name="Taylor J.W."/>
            <person name="Young S.K."/>
            <person name="Zeng Q."/>
            <person name="Koehrsen M."/>
            <person name="Alvarado L."/>
            <person name="Berlin A."/>
            <person name="Borenstein D."/>
            <person name="Chapman S.B."/>
            <person name="Chen Z."/>
            <person name="Engels R."/>
            <person name="Freedman E."/>
            <person name="Gellesch M."/>
            <person name="Goldberg J."/>
            <person name="Griggs A."/>
            <person name="Gujja S."/>
            <person name="Heilman E."/>
            <person name="Heiman D."/>
            <person name="Howarth C."/>
            <person name="Jen D."/>
            <person name="Larson L."/>
            <person name="Mehta T."/>
            <person name="Neiman D."/>
            <person name="Park D."/>
            <person name="Pearson M."/>
            <person name="Richards J."/>
            <person name="Roberts A."/>
            <person name="Saif S."/>
            <person name="Shea T."/>
            <person name="Shenoy N."/>
            <person name="Sisk P."/>
            <person name="Stolte C."/>
            <person name="Sykes S."/>
            <person name="Walk T."/>
            <person name="White J."/>
            <person name="Yandava C."/>
            <person name="Haas B."/>
            <person name="Nusbaum C."/>
            <person name="Birren B."/>
        </authorList>
    </citation>
    <scope>NUCLEOTIDE SEQUENCE [LARGE SCALE GENOMIC DNA]</scope>
    <source>
        <strain evidence="2">RMSCC 757 / Silveira</strain>
    </source>
</reference>
<dbReference type="VEuPathDB" id="FungiDB:CPSG_09662"/>
<protein>
    <submittedName>
        <fullName evidence="1">Uncharacterized protein</fullName>
    </submittedName>
</protein>
<organism evidence="2">
    <name type="scientific">Coccidioides posadasii (strain RMSCC 757 / Silveira)</name>
    <name type="common">Valley fever fungus</name>
    <dbReference type="NCBI Taxonomy" id="443226"/>
    <lineage>
        <taxon>Eukaryota</taxon>
        <taxon>Fungi</taxon>
        <taxon>Dikarya</taxon>
        <taxon>Ascomycota</taxon>
        <taxon>Pezizomycotina</taxon>
        <taxon>Eurotiomycetes</taxon>
        <taxon>Eurotiomycetidae</taxon>
        <taxon>Onygenales</taxon>
        <taxon>Onygenaceae</taxon>
        <taxon>Coccidioides</taxon>
    </lineage>
</organism>
<evidence type="ECO:0000313" key="1">
    <source>
        <dbReference type="EMBL" id="EFW13795.1"/>
    </source>
</evidence>
<reference evidence="2" key="1">
    <citation type="journal article" date="2010" name="Genome Res.">
        <title>Population genomic sequencing of Coccidioides fungi reveals recent hybridization and transposon control.</title>
        <authorList>
            <person name="Neafsey D.E."/>
            <person name="Barker B.M."/>
            <person name="Sharpton T.J."/>
            <person name="Stajich J.E."/>
            <person name="Park D.J."/>
            <person name="Whiston E."/>
            <person name="Hung C.-Y."/>
            <person name="McMahan C."/>
            <person name="White J."/>
            <person name="Sykes S."/>
            <person name="Heiman D."/>
            <person name="Young S."/>
            <person name="Zeng Q."/>
            <person name="Abouelleil A."/>
            <person name="Aftuck L."/>
            <person name="Bessette D."/>
            <person name="Brown A."/>
            <person name="FitzGerald M."/>
            <person name="Lui A."/>
            <person name="Macdonald J.P."/>
            <person name="Priest M."/>
            <person name="Orbach M.J."/>
            <person name="Galgiani J.N."/>
            <person name="Kirkland T.N."/>
            <person name="Cole G.T."/>
            <person name="Birren B.W."/>
            <person name="Henn M.R."/>
            <person name="Taylor J.W."/>
            <person name="Rounsley S.D."/>
        </authorList>
    </citation>
    <scope>NUCLEOTIDE SEQUENCE [LARGE SCALE GENOMIC DNA]</scope>
    <source>
        <strain evidence="2">RMSCC 757 / Silveira</strain>
    </source>
</reference>
<accession>E9DIL3</accession>
<keyword evidence="2" id="KW-1185">Reference proteome</keyword>
<sequence>MLVTDEGKLYIYICNTFKQFNRYLIGWVSVNTRPEKNEEDVMKTIDIRINDEKVEGQEIEKNREVGSVGSIASVGDYSNKKKYNSSVGESKSMLSLIRLTSALVNQID</sequence>
<dbReference type="Proteomes" id="UP000002497">
    <property type="component" value="Unassembled WGS sequence"/>
</dbReference>
<dbReference type="EMBL" id="GL636511">
    <property type="protein sequence ID" value="EFW13795.1"/>
    <property type="molecule type" value="Genomic_DNA"/>
</dbReference>
<evidence type="ECO:0000313" key="2">
    <source>
        <dbReference type="Proteomes" id="UP000002497"/>
    </source>
</evidence>
<name>E9DIL3_COCPS</name>